<evidence type="ECO:0000313" key="2">
    <source>
        <dbReference type="Proteomes" id="UP000323930"/>
    </source>
</evidence>
<dbReference type="Proteomes" id="UP000323930">
    <property type="component" value="Unassembled WGS sequence"/>
</dbReference>
<reference evidence="1 2" key="1">
    <citation type="submission" date="2019-08" db="EMBL/GenBank/DDBJ databases">
        <title>Seonamhaeicola sediminis sp. nov., isolated from marine sediment.</title>
        <authorList>
            <person name="Cao W.R."/>
        </authorList>
    </citation>
    <scope>NUCLEOTIDE SEQUENCE [LARGE SCALE GENOMIC DNA]</scope>
    <source>
        <strain evidence="1 2">B011</strain>
    </source>
</reference>
<comment type="caution">
    <text evidence="1">The sequence shown here is derived from an EMBL/GenBank/DDBJ whole genome shotgun (WGS) entry which is preliminary data.</text>
</comment>
<gene>
    <name evidence="1" type="ORF">FUA24_02970</name>
</gene>
<evidence type="ECO:0000313" key="1">
    <source>
        <dbReference type="EMBL" id="TYA90829.1"/>
    </source>
</evidence>
<accession>A0A5D0J5V6</accession>
<dbReference type="EMBL" id="VSDQ01000195">
    <property type="protein sequence ID" value="TYA90829.1"/>
    <property type="molecule type" value="Genomic_DNA"/>
</dbReference>
<dbReference type="AlphaFoldDB" id="A0A5D0J5V6"/>
<organism evidence="1 2">
    <name type="scientific">Seonamhaeicola marinus</name>
    <dbReference type="NCBI Taxonomy" id="1912246"/>
    <lineage>
        <taxon>Bacteria</taxon>
        <taxon>Pseudomonadati</taxon>
        <taxon>Bacteroidota</taxon>
        <taxon>Flavobacteriia</taxon>
        <taxon>Flavobacteriales</taxon>
        <taxon>Flavobacteriaceae</taxon>
    </lineage>
</organism>
<proteinExistence type="predicted"/>
<sequence length="51" mass="5717">LNNNTVNEGAISGNFYQTENNYKVLVYYRDLGARYDKIIGLGETTSVNISN</sequence>
<feature type="non-terminal residue" evidence="1">
    <location>
        <position position="1"/>
    </location>
</feature>
<keyword evidence="2" id="KW-1185">Reference proteome</keyword>
<name>A0A5D0J5V6_9FLAO</name>
<protein>
    <submittedName>
        <fullName evidence="1">DUF5103 domain-containing protein</fullName>
    </submittedName>
</protein>